<name>A0ABW2QXK1_9NEIS</name>
<evidence type="ECO:0000313" key="8">
    <source>
        <dbReference type="EMBL" id="MFC7420451.1"/>
    </source>
</evidence>
<dbReference type="InterPro" id="IPR036425">
    <property type="entry name" value="MoaB/Mog-like_dom_sf"/>
</dbReference>
<evidence type="ECO:0000256" key="6">
    <source>
        <dbReference type="RuleBase" id="RU365090"/>
    </source>
</evidence>
<comment type="pathway">
    <text evidence="2 6">Cofactor biosynthesis; molybdopterin biosynthesis.</text>
</comment>
<protein>
    <recommendedName>
        <fullName evidence="6">Molybdopterin molybdenumtransferase</fullName>
        <ecNumber evidence="6">2.10.1.1</ecNumber>
    </recommendedName>
</protein>
<evidence type="ECO:0000256" key="3">
    <source>
        <dbReference type="ARBA" id="ARBA00010763"/>
    </source>
</evidence>
<evidence type="ECO:0000313" key="9">
    <source>
        <dbReference type="Proteomes" id="UP001596473"/>
    </source>
</evidence>
<keyword evidence="6" id="KW-0479">Metal-binding</keyword>
<keyword evidence="9" id="KW-1185">Reference proteome</keyword>
<dbReference type="Pfam" id="PF00994">
    <property type="entry name" value="MoCF_biosynth"/>
    <property type="match status" value="1"/>
</dbReference>
<reference evidence="9" key="1">
    <citation type="journal article" date="2019" name="Int. J. Syst. Evol. Microbiol.">
        <title>The Global Catalogue of Microorganisms (GCM) 10K type strain sequencing project: providing services to taxonomists for standard genome sequencing and annotation.</title>
        <authorList>
            <consortium name="The Broad Institute Genomics Platform"/>
            <consortium name="The Broad Institute Genome Sequencing Center for Infectious Disease"/>
            <person name="Wu L."/>
            <person name="Ma J."/>
        </authorList>
    </citation>
    <scope>NUCLEOTIDE SEQUENCE [LARGE SCALE GENOMIC DNA]</scope>
    <source>
        <strain evidence="9">CCUG 62945</strain>
    </source>
</reference>
<dbReference type="SUPFAM" id="SSF63867">
    <property type="entry name" value="MoeA C-terminal domain-like"/>
    <property type="match status" value="1"/>
</dbReference>
<keyword evidence="6" id="KW-0808">Transferase</keyword>
<dbReference type="Proteomes" id="UP001596473">
    <property type="component" value="Unassembled WGS sequence"/>
</dbReference>
<evidence type="ECO:0000256" key="4">
    <source>
        <dbReference type="ARBA" id="ARBA00023150"/>
    </source>
</evidence>
<dbReference type="InterPro" id="IPR038987">
    <property type="entry name" value="MoeA-like"/>
</dbReference>
<dbReference type="NCBIfam" id="NF045515">
    <property type="entry name" value="Glp_gephyrin"/>
    <property type="match status" value="1"/>
</dbReference>
<dbReference type="Gene3D" id="2.40.340.10">
    <property type="entry name" value="MoeA, C-terminal, domain IV"/>
    <property type="match status" value="1"/>
</dbReference>
<comment type="cofactor">
    <cofactor evidence="6">
        <name>Mg(2+)</name>
        <dbReference type="ChEBI" id="CHEBI:18420"/>
    </cofactor>
</comment>
<evidence type="ECO:0000259" key="7">
    <source>
        <dbReference type="SMART" id="SM00852"/>
    </source>
</evidence>
<dbReference type="CDD" id="cd00887">
    <property type="entry name" value="MoeA"/>
    <property type="match status" value="1"/>
</dbReference>
<dbReference type="InterPro" id="IPR001453">
    <property type="entry name" value="MoaB/Mog_dom"/>
</dbReference>
<comment type="catalytic activity">
    <reaction evidence="5">
        <text>adenylyl-molybdopterin + molybdate = Mo-molybdopterin + AMP + H(+)</text>
        <dbReference type="Rhea" id="RHEA:35047"/>
        <dbReference type="ChEBI" id="CHEBI:15378"/>
        <dbReference type="ChEBI" id="CHEBI:36264"/>
        <dbReference type="ChEBI" id="CHEBI:62727"/>
        <dbReference type="ChEBI" id="CHEBI:71302"/>
        <dbReference type="ChEBI" id="CHEBI:456215"/>
        <dbReference type="EC" id="2.10.1.1"/>
    </reaction>
</comment>
<evidence type="ECO:0000256" key="2">
    <source>
        <dbReference type="ARBA" id="ARBA00005046"/>
    </source>
</evidence>
<dbReference type="InterPro" id="IPR005110">
    <property type="entry name" value="MoeA_linker/N"/>
</dbReference>
<dbReference type="InterPro" id="IPR036135">
    <property type="entry name" value="MoeA_linker/N_sf"/>
</dbReference>
<organism evidence="8 9">
    <name type="scientific">Iodobacter arcticus</name>
    <dbReference type="NCBI Taxonomy" id="590593"/>
    <lineage>
        <taxon>Bacteria</taxon>
        <taxon>Pseudomonadati</taxon>
        <taxon>Pseudomonadota</taxon>
        <taxon>Betaproteobacteria</taxon>
        <taxon>Neisseriales</taxon>
        <taxon>Chitinibacteraceae</taxon>
        <taxon>Iodobacter</taxon>
    </lineage>
</organism>
<dbReference type="Gene3D" id="3.40.980.10">
    <property type="entry name" value="MoaB/Mog-like domain"/>
    <property type="match status" value="1"/>
</dbReference>
<dbReference type="Gene3D" id="2.170.190.11">
    <property type="entry name" value="Molybdopterin biosynthesis moea protein, domain 3"/>
    <property type="match status" value="1"/>
</dbReference>
<proteinExistence type="inferred from homology"/>
<dbReference type="EMBL" id="JBHTBQ010000019">
    <property type="protein sequence ID" value="MFC7420451.1"/>
    <property type="molecule type" value="Genomic_DNA"/>
</dbReference>
<gene>
    <name evidence="8" type="primary">glp</name>
    <name evidence="8" type="ORF">ACFQNF_11275</name>
</gene>
<dbReference type="EC" id="2.10.1.1" evidence="6"/>
<dbReference type="Pfam" id="PF03453">
    <property type="entry name" value="MoeA_N"/>
    <property type="match status" value="1"/>
</dbReference>
<accession>A0ABW2QXK1</accession>
<dbReference type="Pfam" id="PF03454">
    <property type="entry name" value="MoeA_C"/>
    <property type="match status" value="1"/>
</dbReference>
<feature type="domain" description="MoaB/Mog" evidence="7">
    <location>
        <begin position="182"/>
        <end position="317"/>
    </location>
</feature>
<dbReference type="Gene3D" id="3.90.105.10">
    <property type="entry name" value="Molybdopterin biosynthesis moea protein, domain 2"/>
    <property type="match status" value="1"/>
</dbReference>
<dbReference type="PANTHER" id="PTHR10192">
    <property type="entry name" value="MOLYBDOPTERIN BIOSYNTHESIS PROTEIN"/>
    <property type="match status" value="1"/>
</dbReference>
<comment type="function">
    <text evidence="1 6">Catalyzes the insertion of molybdate into adenylated molybdopterin with the concomitant release of AMP.</text>
</comment>
<dbReference type="InterPro" id="IPR005111">
    <property type="entry name" value="MoeA_C_domain_IV"/>
</dbReference>
<dbReference type="NCBIfam" id="TIGR00177">
    <property type="entry name" value="molyb_syn"/>
    <property type="match status" value="1"/>
</dbReference>
<keyword evidence="6" id="KW-0500">Molybdenum</keyword>
<evidence type="ECO:0000256" key="5">
    <source>
        <dbReference type="ARBA" id="ARBA00047317"/>
    </source>
</evidence>
<dbReference type="SMART" id="SM00852">
    <property type="entry name" value="MoCF_biosynth"/>
    <property type="match status" value="1"/>
</dbReference>
<dbReference type="PANTHER" id="PTHR10192:SF5">
    <property type="entry name" value="GEPHYRIN"/>
    <property type="match status" value="1"/>
</dbReference>
<comment type="caution">
    <text evidence="8">The sequence shown here is derived from an EMBL/GenBank/DDBJ whole genome shotgun (WGS) entry which is preliminary data.</text>
</comment>
<dbReference type="SUPFAM" id="SSF63882">
    <property type="entry name" value="MoeA N-terminal region -like"/>
    <property type="match status" value="1"/>
</dbReference>
<keyword evidence="4 6" id="KW-0501">Molybdenum cofactor biosynthesis</keyword>
<evidence type="ECO:0000256" key="1">
    <source>
        <dbReference type="ARBA" id="ARBA00002901"/>
    </source>
</evidence>
<dbReference type="InterPro" id="IPR036688">
    <property type="entry name" value="MoeA_C_domain_IV_sf"/>
</dbReference>
<dbReference type="RefSeq" id="WP_380188071.1">
    <property type="nucleotide sequence ID" value="NZ_JBHTBQ010000019.1"/>
</dbReference>
<keyword evidence="6" id="KW-0460">Magnesium</keyword>
<dbReference type="SUPFAM" id="SSF53218">
    <property type="entry name" value="Molybdenum cofactor biosynthesis proteins"/>
    <property type="match status" value="1"/>
</dbReference>
<comment type="similarity">
    <text evidence="3 6">Belongs to the MoeA family.</text>
</comment>
<sequence length="401" mass="42779">MQRLLLRVAMLDFDSALSRLLSQARVSQAAEILSLNQACGRVLAEDVVSQIAVPAFDNSGMDGYALNVGEEWPAYFSLVQRIAAGEVGQALGLGEAARIFTGAPIPAGANVVVMQEDCRCEDGLVYITQKVKLGANIRLRGEDIEAGTMILPAGSRLSAAAIGLAASIGVAELSVKRPLKVALLSTGDELLEPGQPLTAGKIYNSNRYAITALLDDCIVTDLGIVADDASLTRNILQQAAKEHDVLITSGGVSVGEEDHVKAAVEQLGTLDLWKIAIKPGKPFAYGRIGECDFIGLPGNPVSSFVTFLLLVRPFLLARLACLNTEPLRFKLSAAFEWKKVGNRREFLRGRLNSEGQVEIYPQQGSGVLTSVVWGTGLVDIAVGETISVGDKVTFIPLYGMR</sequence>